<dbReference type="KEGG" id="ote:Oter_1842"/>
<organism evidence="3 4">
    <name type="scientific">Opitutus terrae (strain DSM 11246 / JCM 15787 / PB90-1)</name>
    <dbReference type="NCBI Taxonomy" id="452637"/>
    <lineage>
        <taxon>Bacteria</taxon>
        <taxon>Pseudomonadati</taxon>
        <taxon>Verrucomicrobiota</taxon>
        <taxon>Opitutia</taxon>
        <taxon>Opitutales</taxon>
        <taxon>Opitutaceae</taxon>
        <taxon>Opitutus</taxon>
    </lineage>
</organism>
<reference evidence="3 4" key="1">
    <citation type="journal article" date="2011" name="J. Bacteriol.">
        <title>Genome sequence of the verrucomicrobium Opitutus terrae PB90-1, an abundant inhabitant of rice paddy soil ecosystems.</title>
        <authorList>
            <person name="van Passel M.W."/>
            <person name="Kant R."/>
            <person name="Palva A."/>
            <person name="Copeland A."/>
            <person name="Lucas S."/>
            <person name="Lapidus A."/>
            <person name="Glavina del Rio T."/>
            <person name="Pitluck S."/>
            <person name="Goltsman E."/>
            <person name="Clum A."/>
            <person name="Sun H."/>
            <person name="Schmutz J."/>
            <person name="Larimer F.W."/>
            <person name="Land M.L."/>
            <person name="Hauser L."/>
            <person name="Kyrpides N."/>
            <person name="Mikhailova N."/>
            <person name="Richardson P.P."/>
            <person name="Janssen P.H."/>
            <person name="de Vos W.M."/>
            <person name="Smidt H."/>
        </authorList>
    </citation>
    <scope>NUCLEOTIDE SEQUENCE [LARGE SCALE GENOMIC DNA]</scope>
    <source>
        <strain evidence="4">DSM 11246 / JCM 15787 / PB90-1</strain>
    </source>
</reference>
<name>B1ZX14_OPITP</name>
<sequence>MAVAVASFALCGVTGVVMFLHRRGPLVDELHTWSGIALLVGMVLHLIRHRRSLAQYLRHWVVWAPLAVALFLSGVVLAVTNTRGHGPQVAGPTAQHNDEH</sequence>
<accession>B1ZX14</accession>
<dbReference type="STRING" id="452637.Oter_1842"/>
<evidence type="ECO:0000256" key="1">
    <source>
        <dbReference type="SAM" id="Phobius"/>
    </source>
</evidence>
<keyword evidence="4" id="KW-1185">Reference proteome</keyword>
<evidence type="ECO:0000313" key="4">
    <source>
        <dbReference type="Proteomes" id="UP000007013"/>
    </source>
</evidence>
<dbReference type="Proteomes" id="UP000007013">
    <property type="component" value="Chromosome"/>
</dbReference>
<dbReference type="AlphaFoldDB" id="B1ZX14"/>
<feature type="transmembrane region" description="Helical" evidence="1">
    <location>
        <begin position="60"/>
        <end position="79"/>
    </location>
</feature>
<keyword evidence="1" id="KW-0472">Membrane</keyword>
<dbReference type="EMBL" id="CP001032">
    <property type="protein sequence ID" value="ACB75125.1"/>
    <property type="molecule type" value="Genomic_DNA"/>
</dbReference>
<evidence type="ECO:0000259" key="2">
    <source>
        <dbReference type="Pfam" id="PF14358"/>
    </source>
</evidence>
<dbReference type="Pfam" id="PF14358">
    <property type="entry name" value="DUF4405"/>
    <property type="match status" value="1"/>
</dbReference>
<keyword evidence="1" id="KW-0812">Transmembrane</keyword>
<protein>
    <recommendedName>
        <fullName evidence="2">Flavinylation-associated cytochrome domain-containing protein</fullName>
    </recommendedName>
</protein>
<feature type="transmembrane region" description="Helical" evidence="1">
    <location>
        <begin position="31"/>
        <end position="48"/>
    </location>
</feature>
<proteinExistence type="predicted"/>
<dbReference type="HOGENOM" id="CLU_2303049_0_0_0"/>
<gene>
    <name evidence="3" type="ordered locus">Oter_1842</name>
</gene>
<dbReference type="InterPro" id="IPR025517">
    <property type="entry name" value="DUF4405"/>
</dbReference>
<keyword evidence="1" id="KW-1133">Transmembrane helix</keyword>
<evidence type="ECO:0000313" key="3">
    <source>
        <dbReference type="EMBL" id="ACB75125.1"/>
    </source>
</evidence>
<feature type="domain" description="Flavinylation-associated cytochrome" evidence="2">
    <location>
        <begin position="3"/>
        <end position="49"/>
    </location>
</feature>